<dbReference type="PANTHER" id="PTHR37848:SF1">
    <property type="entry name" value="SUN DOMAIN-CONTAINING PROTEIN"/>
    <property type="match status" value="1"/>
</dbReference>
<feature type="compositionally biased region" description="Polar residues" evidence="1">
    <location>
        <begin position="119"/>
        <end position="139"/>
    </location>
</feature>
<feature type="compositionally biased region" description="Low complexity" evidence="1">
    <location>
        <begin position="91"/>
        <end position="104"/>
    </location>
</feature>
<comment type="caution">
    <text evidence="2">The sequence shown here is derived from an EMBL/GenBank/DDBJ whole genome shotgun (WGS) entry which is preliminary data.</text>
</comment>
<feature type="compositionally biased region" description="Low complexity" evidence="1">
    <location>
        <begin position="184"/>
        <end position="202"/>
    </location>
</feature>
<gene>
    <name evidence="2" type="ORF">BG015_005138</name>
</gene>
<organism evidence="2 3">
    <name type="scientific">Linnemannia schmuckeri</name>
    <dbReference type="NCBI Taxonomy" id="64567"/>
    <lineage>
        <taxon>Eukaryota</taxon>
        <taxon>Fungi</taxon>
        <taxon>Fungi incertae sedis</taxon>
        <taxon>Mucoromycota</taxon>
        <taxon>Mortierellomycotina</taxon>
        <taxon>Mortierellomycetes</taxon>
        <taxon>Mortierellales</taxon>
        <taxon>Mortierellaceae</taxon>
        <taxon>Linnemannia</taxon>
    </lineage>
</organism>
<dbReference type="PANTHER" id="PTHR37848">
    <property type="entry name" value="EXPRESSED PROTEIN"/>
    <property type="match status" value="1"/>
</dbReference>
<feature type="compositionally biased region" description="Pro residues" evidence="1">
    <location>
        <begin position="156"/>
        <end position="183"/>
    </location>
</feature>
<proteinExistence type="predicted"/>
<dbReference type="OrthoDB" id="203796at2759"/>
<sequence>MPSSSTISGFGGASGSPSMFGEFPPGPFPFGHPLSMLPPGGVPGSGFPGLFRPPIPPVPPGMFGNPGQGGFPSPADFAGFPSLGRPPTHPGFLFSGSSGQSGNKGSFGFGGPSGDQAGGDSTTSMSSGPGFSFGQTEAATTGRAHGSSSSSGGGFPMPPVPPAPPALPALPAMPPMPPRPLAPPAHSSSPPDVPELPKLLELPPLPSASASIPSDTMPTSGAGAGARAGAESLPPSFFMATATSESRPVPPSGIPSLEGAPTGSDISTATYKRTDRGVETQDLLLDDPFQLYRFFVAHNDKPQMHVLITGSHVEKKSTEKRAGDGTISTVYSKVKVCDFKIDLDLTSYISPYGTIKTLPDPKTSNKLSLREVIEQHVIEENPFKEMHMKKKVSWDYEDLTRAIVHAIRSVNYRYKIEISYPTSNNRVIVHSASPLAQFMRSTWTKTFCGLSLVGIVFYPLREYYKVVKDKNIQSEFHMTISTADFMRNNYWKIVDQVQFKNE</sequence>
<feature type="region of interest" description="Disordered" evidence="1">
    <location>
        <begin position="1"/>
        <end position="21"/>
    </location>
</feature>
<feature type="region of interest" description="Disordered" evidence="1">
    <location>
        <begin position="86"/>
        <end position="273"/>
    </location>
</feature>
<reference evidence="2" key="1">
    <citation type="journal article" date="2020" name="Fungal Divers.">
        <title>Resolving the Mortierellaceae phylogeny through synthesis of multi-gene phylogenetics and phylogenomics.</title>
        <authorList>
            <person name="Vandepol N."/>
            <person name="Liber J."/>
            <person name="Desiro A."/>
            <person name="Na H."/>
            <person name="Kennedy M."/>
            <person name="Barry K."/>
            <person name="Grigoriev I.V."/>
            <person name="Miller A.N."/>
            <person name="O'Donnell K."/>
            <person name="Stajich J.E."/>
            <person name="Bonito G."/>
        </authorList>
    </citation>
    <scope>NUCLEOTIDE SEQUENCE</scope>
    <source>
        <strain evidence="2">NRRL 6426</strain>
    </source>
</reference>
<dbReference type="Proteomes" id="UP000748756">
    <property type="component" value="Unassembled WGS sequence"/>
</dbReference>
<feature type="compositionally biased region" description="Polar residues" evidence="1">
    <location>
        <begin position="208"/>
        <end position="219"/>
    </location>
</feature>
<dbReference type="EMBL" id="JAAAUQ010002382">
    <property type="protein sequence ID" value="KAF9124229.1"/>
    <property type="molecule type" value="Genomic_DNA"/>
</dbReference>
<feature type="compositionally biased region" description="Gly residues" evidence="1">
    <location>
        <begin position="105"/>
        <end position="117"/>
    </location>
</feature>
<name>A0A9P5R785_9FUNG</name>
<protein>
    <submittedName>
        <fullName evidence="2">Uncharacterized protein</fullName>
    </submittedName>
</protein>
<evidence type="ECO:0000313" key="2">
    <source>
        <dbReference type="EMBL" id="KAF9124229.1"/>
    </source>
</evidence>
<evidence type="ECO:0000313" key="3">
    <source>
        <dbReference type="Proteomes" id="UP000748756"/>
    </source>
</evidence>
<evidence type="ECO:0000256" key="1">
    <source>
        <dbReference type="SAM" id="MobiDB-lite"/>
    </source>
</evidence>
<dbReference type="AlphaFoldDB" id="A0A9P5R785"/>
<accession>A0A9P5R785</accession>
<keyword evidence="3" id="KW-1185">Reference proteome</keyword>